<name>A0A9W7GHF6_9STRA</name>
<dbReference type="AlphaFoldDB" id="A0A9W7GHF6"/>
<reference evidence="2" key="1">
    <citation type="journal article" date="2023" name="Commun. Biol.">
        <title>Genome analysis of Parmales, the sister group of diatoms, reveals the evolutionary specialization of diatoms from phago-mixotrophs to photoautotrophs.</title>
        <authorList>
            <person name="Ban H."/>
            <person name="Sato S."/>
            <person name="Yoshikawa S."/>
            <person name="Yamada K."/>
            <person name="Nakamura Y."/>
            <person name="Ichinomiya M."/>
            <person name="Sato N."/>
            <person name="Blanc-Mathieu R."/>
            <person name="Endo H."/>
            <person name="Kuwata A."/>
            <person name="Ogata H."/>
        </authorList>
    </citation>
    <scope>NUCLEOTIDE SEQUENCE [LARGE SCALE GENOMIC DNA]</scope>
</reference>
<dbReference type="Proteomes" id="UP001165065">
    <property type="component" value="Unassembled WGS sequence"/>
</dbReference>
<dbReference type="EMBL" id="BRYA01000227">
    <property type="protein sequence ID" value="GMI44811.1"/>
    <property type="molecule type" value="Genomic_DNA"/>
</dbReference>
<dbReference type="Gene3D" id="3.40.50.150">
    <property type="entry name" value="Vaccinia Virus protein VP39"/>
    <property type="match status" value="1"/>
</dbReference>
<keyword evidence="2" id="KW-1185">Reference proteome</keyword>
<accession>A0A9W7GHF6</accession>
<evidence type="ECO:0000313" key="2">
    <source>
        <dbReference type="Proteomes" id="UP001165065"/>
    </source>
</evidence>
<gene>
    <name evidence="1" type="ORF">TrCOL_g6635</name>
</gene>
<dbReference type="PANTHER" id="PTHR14614">
    <property type="entry name" value="HEPATOCELLULAR CARCINOMA-ASSOCIATED ANTIGEN"/>
    <property type="match status" value="1"/>
</dbReference>
<dbReference type="InterPro" id="IPR029063">
    <property type="entry name" value="SAM-dependent_MTases_sf"/>
</dbReference>
<organism evidence="1 2">
    <name type="scientific">Triparma columacea</name>
    <dbReference type="NCBI Taxonomy" id="722753"/>
    <lineage>
        <taxon>Eukaryota</taxon>
        <taxon>Sar</taxon>
        <taxon>Stramenopiles</taxon>
        <taxon>Ochrophyta</taxon>
        <taxon>Bolidophyceae</taxon>
        <taxon>Parmales</taxon>
        <taxon>Triparmaceae</taxon>
        <taxon>Triparma</taxon>
    </lineage>
</organism>
<protein>
    <submittedName>
        <fullName evidence="1">Uncharacterized protein</fullName>
    </submittedName>
</protein>
<evidence type="ECO:0000313" key="1">
    <source>
        <dbReference type="EMBL" id="GMI44811.1"/>
    </source>
</evidence>
<proteinExistence type="predicted"/>
<comment type="caution">
    <text evidence="1">The sequence shown here is derived from an EMBL/GenBank/DDBJ whole genome shotgun (WGS) entry which is preliminary data.</text>
</comment>
<sequence length="193" mass="20424">MGGGVGLQVMERFGDCLGAHVWDSSVMMSRLFRFGSVGVGGGLGDVRGKDVLELGGGVGLTAVAVKGMGARRVEVTEDFGKKGVEEILIYNCQGTGVTVKHCRWGEGGEGEGGACWDLVIAADVLYDRGAWENLASEALRKCKAGGTFLVGQKDRGGQRDVVEGFAQTAVGMGWTWGGRKRGGWEGDFVWFVK</sequence>
<dbReference type="SUPFAM" id="SSF53335">
    <property type="entry name" value="S-adenosyl-L-methionine-dependent methyltransferases"/>
    <property type="match status" value="1"/>
</dbReference>
<dbReference type="Pfam" id="PF10294">
    <property type="entry name" value="Methyltransf_16"/>
    <property type="match status" value="1"/>
</dbReference>
<dbReference type="InterPro" id="IPR019410">
    <property type="entry name" value="Methyltransf_16"/>
</dbReference>